<accession>A0A5C6AID6</accession>
<gene>
    <name evidence="2" type="ORF">Pla108_01720</name>
</gene>
<feature type="domain" description="Response regulatory" evidence="1">
    <location>
        <begin position="27"/>
        <end position="97"/>
    </location>
</feature>
<organism evidence="2 3">
    <name type="scientific">Botrimarina colliarenosi</name>
    <dbReference type="NCBI Taxonomy" id="2528001"/>
    <lineage>
        <taxon>Bacteria</taxon>
        <taxon>Pseudomonadati</taxon>
        <taxon>Planctomycetota</taxon>
        <taxon>Planctomycetia</taxon>
        <taxon>Pirellulales</taxon>
        <taxon>Lacipirellulaceae</taxon>
        <taxon>Botrimarina</taxon>
    </lineage>
</organism>
<evidence type="ECO:0000313" key="3">
    <source>
        <dbReference type="Proteomes" id="UP000317421"/>
    </source>
</evidence>
<evidence type="ECO:0000259" key="1">
    <source>
        <dbReference type="Pfam" id="PF00072"/>
    </source>
</evidence>
<reference evidence="2 3" key="1">
    <citation type="submission" date="2019-02" db="EMBL/GenBank/DDBJ databases">
        <title>Deep-cultivation of Planctomycetes and their phenomic and genomic characterization uncovers novel biology.</title>
        <authorList>
            <person name="Wiegand S."/>
            <person name="Jogler M."/>
            <person name="Boedeker C."/>
            <person name="Pinto D."/>
            <person name="Vollmers J."/>
            <person name="Rivas-Marin E."/>
            <person name="Kohn T."/>
            <person name="Peeters S.H."/>
            <person name="Heuer A."/>
            <person name="Rast P."/>
            <person name="Oberbeckmann S."/>
            <person name="Bunk B."/>
            <person name="Jeske O."/>
            <person name="Meyerdierks A."/>
            <person name="Storesund J.E."/>
            <person name="Kallscheuer N."/>
            <person name="Luecker S."/>
            <person name="Lage O.M."/>
            <person name="Pohl T."/>
            <person name="Merkel B.J."/>
            <person name="Hornburger P."/>
            <person name="Mueller R.-W."/>
            <person name="Bruemmer F."/>
            <person name="Labrenz M."/>
            <person name="Spormann A.M."/>
            <person name="Op Den Camp H."/>
            <person name="Overmann J."/>
            <person name="Amann R."/>
            <person name="Jetten M.S.M."/>
            <person name="Mascher T."/>
            <person name="Medema M.H."/>
            <person name="Devos D.P."/>
            <person name="Kaster A.-K."/>
            <person name="Ovreas L."/>
            <person name="Rohde M."/>
            <person name="Galperin M.Y."/>
            <person name="Jogler C."/>
        </authorList>
    </citation>
    <scope>NUCLEOTIDE SEQUENCE [LARGE SCALE GENOMIC DNA]</scope>
    <source>
        <strain evidence="2 3">Pla108</strain>
    </source>
</reference>
<dbReference type="Gene3D" id="3.40.50.2300">
    <property type="match status" value="1"/>
</dbReference>
<name>A0A5C6AID6_9BACT</name>
<dbReference type="GO" id="GO:0000160">
    <property type="term" value="P:phosphorelay signal transduction system"/>
    <property type="evidence" value="ECO:0007669"/>
    <property type="project" value="InterPro"/>
</dbReference>
<evidence type="ECO:0000313" key="2">
    <source>
        <dbReference type="EMBL" id="TWT99237.1"/>
    </source>
</evidence>
<dbReference type="RefSeq" id="WP_146441555.1">
    <property type="nucleotide sequence ID" value="NZ_SJPR01000001.1"/>
</dbReference>
<dbReference type="EMBL" id="SJPR01000001">
    <property type="protein sequence ID" value="TWT99237.1"/>
    <property type="molecule type" value="Genomic_DNA"/>
</dbReference>
<dbReference type="AlphaFoldDB" id="A0A5C6AID6"/>
<dbReference type="InterPro" id="IPR001789">
    <property type="entry name" value="Sig_transdc_resp-reg_receiver"/>
</dbReference>
<dbReference type="InterPro" id="IPR011006">
    <property type="entry name" value="CheY-like_superfamily"/>
</dbReference>
<sequence length="123" mass="13258">MKKVLSVGQCGPDHAGIVAFLSRHFPDVVVDTAKLPAETMEKLAAGSYDLVLVNRKLDEDYSDGLAIIKAIKADPKRGTTPVMLVTNYAEHQDAAVSAGALYGFGKLEYGEPEVIERVREVLG</sequence>
<protein>
    <submittedName>
        <fullName evidence="2">Chemotaxis regulatory protein CheY</fullName>
    </submittedName>
</protein>
<keyword evidence="3" id="KW-1185">Reference proteome</keyword>
<comment type="caution">
    <text evidence="2">The sequence shown here is derived from an EMBL/GenBank/DDBJ whole genome shotgun (WGS) entry which is preliminary data.</text>
</comment>
<dbReference type="Proteomes" id="UP000317421">
    <property type="component" value="Unassembled WGS sequence"/>
</dbReference>
<dbReference type="Pfam" id="PF00072">
    <property type="entry name" value="Response_reg"/>
    <property type="match status" value="1"/>
</dbReference>
<dbReference type="SUPFAM" id="SSF52172">
    <property type="entry name" value="CheY-like"/>
    <property type="match status" value="1"/>
</dbReference>
<proteinExistence type="predicted"/>
<dbReference type="OrthoDB" id="279132at2"/>